<reference evidence="4 5" key="1">
    <citation type="submission" date="2019-07" db="EMBL/GenBank/DDBJ databases">
        <title>Paenibacillus thiaminolyticus NRRL B-4156.</title>
        <authorList>
            <person name="Hehnly C."/>
            <person name="Zhang L."/>
        </authorList>
    </citation>
    <scope>NUCLEOTIDE SEQUENCE [LARGE SCALE GENOMIC DNA]</scope>
    <source>
        <strain evidence="4 5">NRRL B-4156</strain>
    </source>
</reference>
<gene>
    <name evidence="4" type="ORF">FLT43_07900</name>
    <name evidence="3" type="ORF">M5W83_01655</name>
</gene>
<dbReference type="GeneID" id="76995895"/>
<accession>A0AAP9DZA6</accession>
<name>A0AAP9DZA6_PANTH</name>
<evidence type="ECO:0000259" key="2">
    <source>
        <dbReference type="Pfam" id="PF02627"/>
    </source>
</evidence>
<reference evidence="3 6" key="2">
    <citation type="submission" date="2022-05" db="EMBL/GenBank/DDBJ databases">
        <title>Genome Sequencing of Bee-Associated Microbes.</title>
        <authorList>
            <person name="Dunlap C."/>
        </authorList>
    </citation>
    <scope>NUCLEOTIDE SEQUENCE [LARGE SCALE GENOMIC DNA]</scope>
    <source>
        <strain evidence="3 6">NRRL B-14613</strain>
    </source>
</reference>
<dbReference type="Pfam" id="PF02627">
    <property type="entry name" value="CMD"/>
    <property type="match status" value="1"/>
</dbReference>
<proteinExistence type="predicted"/>
<dbReference type="PANTHER" id="PTHR33930:SF2">
    <property type="entry name" value="BLR3452 PROTEIN"/>
    <property type="match status" value="1"/>
</dbReference>
<evidence type="ECO:0000256" key="1">
    <source>
        <dbReference type="SAM" id="Coils"/>
    </source>
</evidence>
<protein>
    <submittedName>
        <fullName evidence="4">Carboxymuconolactone decarboxylase family protein</fullName>
    </submittedName>
</protein>
<keyword evidence="1" id="KW-0175">Coiled coil</keyword>
<sequence>MSEMDNKVQAYKNEIAELESTLPDVTQAYHAFTGACFADGALDAKTKQLIALGIGLFANNEVCTLYHVNEARHKGAGDAEIMEAVAVAAAIGGGHALSQGVMRVQKALNGNGAHLS</sequence>
<dbReference type="SUPFAM" id="SSF69118">
    <property type="entry name" value="AhpD-like"/>
    <property type="match status" value="1"/>
</dbReference>
<evidence type="ECO:0000313" key="4">
    <source>
        <dbReference type="EMBL" id="QDM47188.1"/>
    </source>
</evidence>
<dbReference type="EMBL" id="JAMDMM010000004">
    <property type="protein sequence ID" value="MCY9605886.1"/>
    <property type="molecule type" value="Genomic_DNA"/>
</dbReference>
<feature type="domain" description="Carboxymuconolactone decarboxylase-like" evidence="2">
    <location>
        <begin position="23"/>
        <end position="99"/>
    </location>
</feature>
<evidence type="ECO:0000313" key="6">
    <source>
        <dbReference type="Proteomes" id="UP001209276"/>
    </source>
</evidence>
<dbReference type="Gene3D" id="1.20.1290.10">
    <property type="entry name" value="AhpD-like"/>
    <property type="match status" value="1"/>
</dbReference>
<dbReference type="InterPro" id="IPR029032">
    <property type="entry name" value="AhpD-like"/>
</dbReference>
<organism evidence="4 5">
    <name type="scientific">Paenibacillus thiaminolyticus</name>
    <name type="common">Bacillus thiaminolyticus</name>
    <dbReference type="NCBI Taxonomy" id="49283"/>
    <lineage>
        <taxon>Bacteria</taxon>
        <taxon>Bacillati</taxon>
        <taxon>Bacillota</taxon>
        <taxon>Bacilli</taxon>
        <taxon>Bacillales</taxon>
        <taxon>Paenibacillaceae</taxon>
        <taxon>Paenibacillus</taxon>
    </lineage>
</organism>
<dbReference type="Proteomes" id="UP001209276">
    <property type="component" value="Unassembled WGS sequence"/>
</dbReference>
<dbReference type="EMBL" id="CP041405">
    <property type="protein sequence ID" value="QDM47188.1"/>
    <property type="molecule type" value="Genomic_DNA"/>
</dbReference>
<dbReference type="RefSeq" id="WP_087442643.1">
    <property type="nucleotide sequence ID" value="NZ_CABMNB010000025.1"/>
</dbReference>
<dbReference type="InterPro" id="IPR003779">
    <property type="entry name" value="CMD-like"/>
</dbReference>
<dbReference type="PANTHER" id="PTHR33930">
    <property type="entry name" value="ALKYL HYDROPEROXIDE REDUCTASE AHPD"/>
    <property type="match status" value="1"/>
</dbReference>
<evidence type="ECO:0000313" key="5">
    <source>
        <dbReference type="Proteomes" id="UP000315377"/>
    </source>
</evidence>
<dbReference type="Proteomes" id="UP000315377">
    <property type="component" value="Chromosome"/>
</dbReference>
<feature type="coiled-coil region" evidence="1">
    <location>
        <begin position="1"/>
        <end position="28"/>
    </location>
</feature>
<dbReference type="GO" id="GO:0051920">
    <property type="term" value="F:peroxiredoxin activity"/>
    <property type="evidence" value="ECO:0007669"/>
    <property type="project" value="InterPro"/>
</dbReference>
<dbReference type="AlphaFoldDB" id="A0AAP9DZA6"/>
<keyword evidence="6" id="KW-1185">Reference proteome</keyword>
<evidence type="ECO:0000313" key="3">
    <source>
        <dbReference type="EMBL" id="MCY9605886.1"/>
    </source>
</evidence>